<evidence type="ECO:0000313" key="2">
    <source>
        <dbReference type="EMBL" id="MDS0899577.1"/>
    </source>
</evidence>
<comment type="caution">
    <text evidence="2">The sequence shown here is derived from an EMBL/GenBank/DDBJ whole genome shotgun (WGS) entry which is preliminary data.</text>
</comment>
<dbReference type="InterPro" id="IPR021877">
    <property type="entry name" value="DUF3487"/>
</dbReference>
<gene>
    <name evidence="2" type="ORF">OSC06_16585</name>
</gene>
<feature type="transmembrane region" description="Helical" evidence="1">
    <location>
        <begin position="51"/>
        <end position="73"/>
    </location>
</feature>
<dbReference type="NCBIfam" id="TIGR03750">
    <property type="entry name" value="conj_TIGR03750"/>
    <property type="match status" value="1"/>
</dbReference>
<dbReference type="AlphaFoldDB" id="A0AAE4JT91"/>
<dbReference type="EMBL" id="JAPKIY010000033">
    <property type="protein sequence ID" value="MDS0899577.1"/>
    <property type="molecule type" value="Genomic_DNA"/>
</dbReference>
<feature type="transmembrane region" description="Helical" evidence="1">
    <location>
        <begin position="26"/>
        <end position="45"/>
    </location>
</feature>
<dbReference type="Pfam" id="PF11990">
    <property type="entry name" value="DUF3487"/>
    <property type="match status" value="1"/>
</dbReference>
<sequence length="125" mass="14179">MATIEFMPDRLNAEPVVFRGFTTPELGLTVLFSLVAGLMAALPVVPFLGWIAFPTVTLLMPLVTVIFGGRLMAWFKRGKPENYLYRRLELQLSRIGAGNRGLILRSRTLALRRQQPVIRRRGMHE</sequence>
<keyword evidence="1" id="KW-1133">Transmembrane helix</keyword>
<reference evidence="2" key="1">
    <citation type="submission" date="2023-02" db="EMBL/GenBank/DDBJ databases">
        <title>Detection, antimicrobial susceptibility and genomic characterization of NDM-producing species of Morganellaceae, Yersiniaceae, and Enterobacteriaceae other than Klebsiella.</title>
        <authorList>
            <person name="Camargo C.H."/>
            <person name="Sacchi C.T."/>
            <person name="Campos K.R."/>
        </authorList>
    </citation>
    <scope>NUCLEOTIDE SEQUENCE</scope>
    <source>
        <strain evidence="2">1189_21</strain>
    </source>
</reference>
<keyword evidence="1" id="KW-0812">Transmembrane</keyword>
<dbReference type="Proteomes" id="UP001182247">
    <property type="component" value="Unassembled WGS sequence"/>
</dbReference>
<accession>A0AAE4JT91</accession>
<organism evidence="2 3">
    <name type="scientific">Morganella morganii</name>
    <name type="common">Proteus morganii</name>
    <dbReference type="NCBI Taxonomy" id="582"/>
    <lineage>
        <taxon>Bacteria</taxon>
        <taxon>Pseudomonadati</taxon>
        <taxon>Pseudomonadota</taxon>
        <taxon>Gammaproteobacteria</taxon>
        <taxon>Enterobacterales</taxon>
        <taxon>Morganellaceae</taxon>
        <taxon>Morganella</taxon>
    </lineage>
</organism>
<name>A0AAE4JT91_MORMO</name>
<protein>
    <submittedName>
        <fullName evidence="2">TIGR03750 family conjugal transfer protein</fullName>
    </submittedName>
</protein>
<evidence type="ECO:0000313" key="3">
    <source>
        <dbReference type="Proteomes" id="UP001182247"/>
    </source>
</evidence>
<dbReference type="RefSeq" id="WP_036424100.1">
    <property type="nucleotide sequence ID" value="NZ_CAXOML010000023.1"/>
</dbReference>
<keyword evidence="1" id="KW-0472">Membrane</keyword>
<proteinExistence type="predicted"/>
<evidence type="ECO:0000256" key="1">
    <source>
        <dbReference type="SAM" id="Phobius"/>
    </source>
</evidence>